<dbReference type="Pfam" id="PF09335">
    <property type="entry name" value="VTT_dom"/>
    <property type="match status" value="1"/>
</dbReference>
<evidence type="ECO:0000256" key="3">
    <source>
        <dbReference type="ARBA" id="ARBA00022729"/>
    </source>
</evidence>
<feature type="transmembrane region" description="Helical" evidence="7">
    <location>
        <begin position="97"/>
        <end position="115"/>
    </location>
</feature>
<keyword evidence="4 7" id="KW-1133">Transmembrane helix</keyword>
<evidence type="ECO:0000256" key="1">
    <source>
        <dbReference type="ARBA" id="ARBA00004141"/>
    </source>
</evidence>
<evidence type="ECO:0000256" key="4">
    <source>
        <dbReference type="ARBA" id="ARBA00022989"/>
    </source>
</evidence>
<feature type="transmembrane region" description="Helical" evidence="7">
    <location>
        <begin position="244"/>
        <end position="265"/>
    </location>
</feature>
<reference evidence="10" key="1">
    <citation type="submission" date="2022-11" db="UniProtKB">
        <authorList>
            <consortium name="WormBaseParasite"/>
        </authorList>
    </citation>
    <scope>IDENTIFICATION</scope>
</reference>
<keyword evidence="9" id="KW-1185">Reference proteome</keyword>
<sequence length="281" mass="32297">MKRWLDYIEFILIAPLGTLIKSLEYIWLMLLRLVGLLAIFTTSTLMLIIAWTLRPEAQPAAFFSAAQNRPNSYFPKTVSDLNLLVNYFTKYRENHSIYLSLLFSLAYLYKQSFAIPGSFAMNILAGALFGCWKALLLVCLLTTVGASCCYMLSLWFAKPVVEYFFDEQLQRLRYEFTENRYRRFTFLLCARLFPFTPQWLLNICLPLVNIPLSSFALSVFIGLIPYNLLCVQAGSVLSDLEDFSAVFSFTTTVRLTGLTIMIFLFSKIMKKSFCTTSSKYC</sequence>
<evidence type="ECO:0000313" key="10">
    <source>
        <dbReference type="WBParaSite" id="sdigi.contig80.g3849.t1"/>
    </source>
</evidence>
<feature type="transmembrane region" description="Helical" evidence="7">
    <location>
        <begin position="199"/>
        <end position="224"/>
    </location>
</feature>
<feature type="domain" description="VTT" evidence="8">
    <location>
        <begin position="115"/>
        <end position="235"/>
    </location>
</feature>
<dbReference type="WBParaSite" id="sdigi.contig80.g3849.t1">
    <property type="protein sequence ID" value="sdigi.contig80.g3849.t1"/>
    <property type="gene ID" value="sdigi.contig80.g3849"/>
</dbReference>
<comment type="similarity">
    <text evidence="6">Belongs to the TMEM41 family.</text>
</comment>
<dbReference type="PANTHER" id="PTHR43220:SF21">
    <property type="entry name" value="TRANSMEMBRANE PROTEIN 41A"/>
    <property type="match status" value="1"/>
</dbReference>
<feature type="transmembrane region" description="Helical" evidence="7">
    <location>
        <begin position="33"/>
        <end position="53"/>
    </location>
</feature>
<keyword evidence="3" id="KW-0732">Signal</keyword>
<feature type="transmembrane region" description="Helical" evidence="7">
    <location>
        <begin position="135"/>
        <end position="157"/>
    </location>
</feature>
<evidence type="ECO:0000256" key="2">
    <source>
        <dbReference type="ARBA" id="ARBA00022692"/>
    </source>
</evidence>
<evidence type="ECO:0000256" key="6">
    <source>
        <dbReference type="ARBA" id="ARBA00025797"/>
    </source>
</evidence>
<keyword evidence="2 7" id="KW-0812">Transmembrane</keyword>
<keyword evidence="5 7" id="KW-0472">Membrane</keyword>
<proteinExistence type="inferred from homology"/>
<organism evidence="9 10">
    <name type="scientific">Setaria digitata</name>
    <dbReference type="NCBI Taxonomy" id="48799"/>
    <lineage>
        <taxon>Eukaryota</taxon>
        <taxon>Metazoa</taxon>
        <taxon>Ecdysozoa</taxon>
        <taxon>Nematoda</taxon>
        <taxon>Chromadorea</taxon>
        <taxon>Rhabditida</taxon>
        <taxon>Spirurina</taxon>
        <taxon>Spiruromorpha</taxon>
        <taxon>Filarioidea</taxon>
        <taxon>Setariidae</taxon>
        <taxon>Setaria</taxon>
    </lineage>
</organism>
<feature type="transmembrane region" description="Helical" evidence="7">
    <location>
        <begin position="7"/>
        <end position="27"/>
    </location>
</feature>
<comment type="subcellular location">
    <subcellularLocation>
        <location evidence="1">Membrane</location>
        <topology evidence="1">Multi-pass membrane protein</topology>
    </subcellularLocation>
</comment>
<evidence type="ECO:0000256" key="7">
    <source>
        <dbReference type="SAM" id="Phobius"/>
    </source>
</evidence>
<evidence type="ECO:0000256" key="5">
    <source>
        <dbReference type="ARBA" id="ARBA00023136"/>
    </source>
</evidence>
<dbReference type="AlphaFoldDB" id="A0A915Q7H9"/>
<evidence type="ECO:0000313" key="9">
    <source>
        <dbReference type="Proteomes" id="UP000887581"/>
    </source>
</evidence>
<dbReference type="InterPro" id="IPR045014">
    <property type="entry name" value="TM41A/B"/>
</dbReference>
<name>A0A915Q7H9_9BILA</name>
<dbReference type="PANTHER" id="PTHR43220">
    <property type="match status" value="1"/>
</dbReference>
<evidence type="ECO:0000259" key="8">
    <source>
        <dbReference type="Pfam" id="PF09335"/>
    </source>
</evidence>
<dbReference type="InterPro" id="IPR032816">
    <property type="entry name" value="VTT_dom"/>
</dbReference>
<protein>
    <submittedName>
        <fullName evidence="10">SNARE associated Golgi protein</fullName>
    </submittedName>
</protein>
<accession>A0A915Q7H9</accession>
<dbReference type="GO" id="GO:0016020">
    <property type="term" value="C:membrane"/>
    <property type="evidence" value="ECO:0007669"/>
    <property type="project" value="UniProtKB-SubCell"/>
</dbReference>
<dbReference type="Proteomes" id="UP000887581">
    <property type="component" value="Unplaced"/>
</dbReference>